<feature type="compositionally biased region" description="Low complexity" evidence="1">
    <location>
        <begin position="287"/>
        <end position="314"/>
    </location>
</feature>
<reference evidence="2 3" key="1">
    <citation type="journal article" date="2021" name="Environ. Microbiol.">
        <title>Gene family expansions and transcriptome signatures uncover fungal adaptations to wood decay.</title>
        <authorList>
            <person name="Hage H."/>
            <person name="Miyauchi S."/>
            <person name="Viragh M."/>
            <person name="Drula E."/>
            <person name="Min B."/>
            <person name="Chaduli D."/>
            <person name="Navarro D."/>
            <person name="Favel A."/>
            <person name="Norest M."/>
            <person name="Lesage-Meessen L."/>
            <person name="Balint B."/>
            <person name="Merenyi Z."/>
            <person name="de Eugenio L."/>
            <person name="Morin E."/>
            <person name="Martinez A.T."/>
            <person name="Baldrian P."/>
            <person name="Stursova M."/>
            <person name="Martinez M.J."/>
            <person name="Novotny C."/>
            <person name="Magnuson J.K."/>
            <person name="Spatafora J.W."/>
            <person name="Maurice S."/>
            <person name="Pangilinan J."/>
            <person name="Andreopoulos W."/>
            <person name="LaButti K."/>
            <person name="Hundley H."/>
            <person name="Na H."/>
            <person name="Kuo A."/>
            <person name="Barry K."/>
            <person name="Lipzen A."/>
            <person name="Henrissat B."/>
            <person name="Riley R."/>
            <person name="Ahrendt S."/>
            <person name="Nagy L.G."/>
            <person name="Grigoriev I.V."/>
            <person name="Martin F."/>
            <person name="Rosso M.N."/>
        </authorList>
    </citation>
    <scope>NUCLEOTIDE SEQUENCE [LARGE SCALE GENOMIC DNA]</scope>
    <source>
        <strain evidence="2 3">CIRM-BRFM 1785</strain>
    </source>
</reference>
<dbReference type="EMBL" id="JADCUA010000005">
    <property type="protein sequence ID" value="KAH9839742.1"/>
    <property type="molecule type" value="Genomic_DNA"/>
</dbReference>
<name>A0ABQ8KMV2_9APHY</name>
<accession>A0ABQ8KMV2</accession>
<dbReference type="PANTHER" id="PTHR28031">
    <property type="entry name" value="PROLINE-RICH PROTEIN HUA1"/>
    <property type="match status" value="1"/>
</dbReference>
<sequence length="396" mass="41777">MVSDTNPFRSRAASSTVTGDSQSSGGSTRSARESGQGRSPSPDLPPEVPERTVPPPLPPRDSSSNHHLPPDDLISEELPPAYTPAPDVLHGETTIEIGPRRPFQQPQTVPREYLSPADWGRGHRPSASTADWGQYPGHGPGHGGAIPRHSSLTRDRPRTAPGNAPPSGPLSDFARDFYTAAGGGNGAQAGAGGDDGDDGRPTPTPKPGHPLMRNGRVLVYPALYECHRCHNVGYRNNDPTTPCHKCWEKYARPFSGPLTSLDWKIAHVPSGARLSYQRPLPRFTPPHLSGSSAPHSRSASLARPPGGYSGGSSSRVIPVAGGGIPTGLYLDAAQGRAPPTVRVAENPPAGATILRPGDPRLGGRLCWRCGGSGITTFLIFDEQNCSVCDGIGRTFV</sequence>
<feature type="compositionally biased region" description="Pro residues" evidence="1">
    <location>
        <begin position="42"/>
        <end position="59"/>
    </location>
</feature>
<dbReference type="GeneID" id="72009617"/>
<proteinExistence type="predicted"/>
<feature type="compositionally biased region" description="Polar residues" evidence="1">
    <location>
        <begin position="1"/>
        <end position="29"/>
    </location>
</feature>
<organism evidence="2 3">
    <name type="scientific">Rhodofomes roseus</name>
    <dbReference type="NCBI Taxonomy" id="34475"/>
    <lineage>
        <taxon>Eukaryota</taxon>
        <taxon>Fungi</taxon>
        <taxon>Dikarya</taxon>
        <taxon>Basidiomycota</taxon>
        <taxon>Agaricomycotina</taxon>
        <taxon>Agaricomycetes</taxon>
        <taxon>Polyporales</taxon>
        <taxon>Rhodofomes</taxon>
    </lineage>
</organism>
<evidence type="ECO:0000313" key="2">
    <source>
        <dbReference type="EMBL" id="KAH9839742.1"/>
    </source>
</evidence>
<protein>
    <submittedName>
        <fullName evidence="2">Uncharacterized protein</fullName>
    </submittedName>
</protein>
<comment type="caution">
    <text evidence="2">The sequence shown here is derived from an EMBL/GenBank/DDBJ whole genome shotgun (WGS) entry which is preliminary data.</text>
</comment>
<feature type="region of interest" description="Disordered" evidence="1">
    <location>
        <begin position="277"/>
        <end position="314"/>
    </location>
</feature>
<keyword evidence="3" id="KW-1185">Reference proteome</keyword>
<feature type="region of interest" description="Disordered" evidence="1">
    <location>
        <begin position="1"/>
        <end position="213"/>
    </location>
</feature>
<dbReference type="RefSeq" id="XP_047781392.1">
    <property type="nucleotide sequence ID" value="XM_047928885.1"/>
</dbReference>
<evidence type="ECO:0000256" key="1">
    <source>
        <dbReference type="SAM" id="MobiDB-lite"/>
    </source>
</evidence>
<gene>
    <name evidence="2" type="ORF">C8Q71DRAFT_905160</name>
</gene>
<dbReference type="InterPro" id="IPR038910">
    <property type="entry name" value="Hua1-like"/>
</dbReference>
<feature type="compositionally biased region" description="Gly residues" evidence="1">
    <location>
        <begin position="181"/>
        <end position="193"/>
    </location>
</feature>
<dbReference type="PANTHER" id="PTHR28031:SF1">
    <property type="entry name" value="PROLINE-RICH PROTEIN HUA1"/>
    <property type="match status" value="1"/>
</dbReference>
<evidence type="ECO:0000313" key="3">
    <source>
        <dbReference type="Proteomes" id="UP000814176"/>
    </source>
</evidence>
<dbReference type="Proteomes" id="UP000814176">
    <property type="component" value="Unassembled WGS sequence"/>
</dbReference>